<dbReference type="SUPFAM" id="SSF53697">
    <property type="entry name" value="SIS domain"/>
    <property type="match status" value="1"/>
</dbReference>
<protein>
    <recommendedName>
        <fullName evidence="3">SIS domain-containing protein</fullName>
    </recommendedName>
</protein>
<organism evidence="4 5">
    <name type="scientific">Thermoproteota archaeon</name>
    <dbReference type="NCBI Taxonomy" id="2056631"/>
    <lineage>
        <taxon>Archaea</taxon>
        <taxon>Thermoproteota</taxon>
    </lineage>
</organism>
<evidence type="ECO:0000259" key="3">
    <source>
        <dbReference type="PROSITE" id="PS51464"/>
    </source>
</evidence>
<evidence type="ECO:0000256" key="1">
    <source>
        <dbReference type="ARBA" id="ARBA00010523"/>
    </source>
</evidence>
<gene>
    <name evidence="4" type="ORF">DRJ31_08610</name>
</gene>
<accession>A0A497EN76</accession>
<dbReference type="EMBL" id="QMQV01000117">
    <property type="protein sequence ID" value="RLE47604.1"/>
    <property type="molecule type" value="Genomic_DNA"/>
</dbReference>
<dbReference type="InterPro" id="IPR046348">
    <property type="entry name" value="SIS_dom_sf"/>
</dbReference>
<feature type="domain" description="SIS" evidence="3">
    <location>
        <begin position="38"/>
        <end position="173"/>
    </location>
</feature>
<name>A0A497EN76_9CREN</name>
<dbReference type="GO" id="GO:0097367">
    <property type="term" value="F:carbohydrate derivative binding"/>
    <property type="evidence" value="ECO:0007669"/>
    <property type="project" value="InterPro"/>
</dbReference>
<dbReference type="Gene3D" id="3.40.50.10490">
    <property type="entry name" value="Glucose-6-phosphate isomerase like protein, domain 1"/>
    <property type="match status" value="2"/>
</dbReference>
<comment type="caution">
    <text evidence="4">The sequence shown here is derived from an EMBL/GenBank/DDBJ whole genome shotgun (WGS) entry which is preliminary data.</text>
</comment>
<dbReference type="InterPro" id="IPR019490">
    <property type="entry name" value="Glu6P/Mann6P_isomerase_C"/>
</dbReference>
<comment type="similarity">
    <text evidence="1">Belongs to the PGI/PMI family.</text>
</comment>
<dbReference type="GO" id="GO:0004347">
    <property type="term" value="F:glucose-6-phosphate isomerase activity"/>
    <property type="evidence" value="ECO:0007669"/>
    <property type="project" value="InterPro"/>
</dbReference>
<dbReference type="GO" id="GO:0005975">
    <property type="term" value="P:carbohydrate metabolic process"/>
    <property type="evidence" value="ECO:0007669"/>
    <property type="project" value="InterPro"/>
</dbReference>
<dbReference type="PROSITE" id="PS51464">
    <property type="entry name" value="SIS"/>
    <property type="match status" value="1"/>
</dbReference>
<dbReference type="GO" id="GO:1901135">
    <property type="term" value="P:carbohydrate derivative metabolic process"/>
    <property type="evidence" value="ECO:0007669"/>
    <property type="project" value="InterPro"/>
</dbReference>
<reference evidence="4 5" key="1">
    <citation type="submission" date="2018-06" db="EMBL/GenBank/DDBJ databases">
        <title>Extensive metabolic versatility and redundancy in microbially diverse, dynamic hydrothermal sediments.</title>
        <authorList>
            <person name="Dombrowski N."/>
            <person name="Teske A."/>
            <person name="Baker B.J."/>
        </authorList>
    </citation>
    <scope>NUCLEOTIDE SEQUENCE [LARGE SCALE GENOMIC DNA]</scope>
    <source>
        <strain evidence="4">B66_G16</strain>
    </source>
</reference>
<evidence type="ECO:0000313" key="5">
    <source>
        <dbReference type="Proteomes" id="UP000278475"/>
    </source>
</evidence>
<dbReference type="AlphaFoldDB" id="A0A497EN76"/>
<evidence type="ECO:0000313" key="4">
    <source>
        <dbReference type="EMBL" id="RLE47604.1"/>
    </source>
</evidence>
<dbReference type="GO" id="GO:0004476">
    <property type="term" value="F:mannose-6-phosphate isomerase activity"/>
    <property type="evidence" value="ECO:0007669"/>
    <property type="project" value="InterPro"/>
</dbReference>
<sequence length="350" mass="39909">MTLDLDSPEIYLKDPYRRAFEIVGEFVQDFRHGFKAGMSVELDLARLEKILSIGVGGSGIICDIVSQILGERGIYCEVLKDYRIRGGDWDLIMAVSHSGNTAEVLNVVLKLLDKNVKLLFITSDGILMRIGEKYRIPTVPVRGDAPPRYCLPSMLGASLGAFHKTGLIDLDFEYSELEEFQKKIRENIPARRNYAKRLAYKIAEGFPVVYAYEEVKYAGYRLKCQLNENAKIYCGFGELPEAFHNDIEALPDNALIILPRSFRESEELKLSIEAFSRLIGEDRVFSIRVDSRRRLGELLELIIFADYTSLYLSLLKGSDPLKLPRMDALKKRNMAYSMIVEEATRRIDDR</sequence>
<dbReference type="Pfam" id="PF10432">
    <property type="entry name" value="bact-PGI_C"/>
    <property type="match status" value="1"/>
</dbReference>
<keyword evidence="2" id="KW-0413">Isomerase</keyword>
<dbReference type="CDD" id="cd05637">
    <property type="entry name" value="SIS_PGI_PMI_2"/>
    <property type="match status" value="1"/>
</dbReference>
<evidence type="ECO:0000256" key="2">
    <source>
        <dbReference type="ARBA" id="ARBA00023235"/>
    </source>
</evidence>
<proteinExistence type="inferred from homology"/>
<dbReference type="Proteomes" id="UP000278475">
    <property type="component" value="Unassembled WGS sequence"/>
</dbReference>
<dbReference type="Pfam" id="PF01380">
    <property type="entry name" value="SIS"/>
    <property type="match status" value="1"/>
</dbReference>
<dbReference type="InterPro" id="IPR001347">
    <property type="entry name" value="SIS_dom"/>
</dbReference>